<dbReference type="Proteomes" id="UP000827092">
    <property type="component" value="Unassembled WGS sequence"/>
</dbReference>
<keyword evidence="7" id="KW-0333">Golgi apparatus</keyword>
<evidence type="ECO:0000256" key="6">
    <source>
        <dbReference type="ARBA" id="ARBA00022989"/>
    </source>
</evidence>
<evidence type="ECO:0000313" key="12">
    <source>
        <dbReference type="Proteomes" id="UP000827092"/>
    </source>
</evidence>
<evidence type="ECO:0000313" key="11">
    <source>
        <dbReference type="EMBL" id="KAG8180166.1"/>
    </source>
</evidence>
<dbReference type="InterPro" id="IPR007734">
    <property type="entry name" value="Heparan_SO4_2-O-STrfase"/>
</dbReference>
<keyword evidence="12" id="KW-1185">Reference proteome</keyword>
<keyword evidence="3" id="KW-0808">Transferase</keyword>
<dbReference type="EMBL" id="JAFNEN010000579">
    <property type="protein sequence ID" value="KAG8180166.1"/>
    <property type="molecule type" value="Genomic_DNA"/>
</dbReference>
<dbReference type="PANTHER" id="PTHR12129">
    <property type="entry name" value="HEPARAN SULFATE 2-O-SULFOTRANSFERASE"/>
    <property type="match status" value="1"/>
</dbReference>
<evidence type="ECO:0008006" key="13">
    <source>
        <dbReference type="Google" id="ProtNLM"/>
    </source>
</evidence>
<keyword evidence="8 10" id="KW-0472">Membrane</keyword>
<reference evidence="11 12" key="1">
    <citation type="journal article" date="2022" name="Nat. Ecol. Evol.">
        <title>A masculinizing supergene underlies an exaggerated male reproductive morph in a spider.</title>
        <authorList>
            <person name="Hendrickx F."/>
            <person name="De Corte Z."/>
            <person name="Sonet G."/>
            <person name="Van Belleghem S.M."/>
            <person name="Kostlbacher S."/>
            <person name="Vangestel C."/>
        </authorList>
    </citation>
    <scope>NUCLEOTIDE SEQUENCE [LARGE SCALE GENOMIC DNA]</scope>
    <source>
        <strain evidence="11">W744_W776</strain>
    </source>
</reference>
<dbReference type="GO" id="GO:0008146">
    <property type="term" value="F:sulfotransferase activity"/>
    <property type="evidence" value="ECO:0007669"/>
    <property type="project" value="InterPro"/>
</dbReference>
<comment type="caution">
    <text evidence="11">The sequence shown here is derived from an EMBL/GenBank/DDBJ whole genome shotgun (WGS) entry which is preliminary data.</text>
</comment>
<dbReference type="SUPFAM" id="SSF52540">
    <property type="entry name" value="P-loop containing nucleoside triphosphate hydrolases"/>
    <property type="match status" value="1"/>
</dbReference>
<keyword evidence="5" id="KW-0735">Signal-anchor</keyword>
<evidence type="ECO:0000256" key="1">
    <source>
        <dbReference type="ARBA" id="ARBA00004323"/>
    </source>
</evidence>
<gene>
    <name evidence="11" type="ORF">JTE90_020464</name>
</gene>
<keyword evidence="9" id="KW-0325">Glycoprotein</keyword>
<keyword evidence="6 10" id="KW-1133">Transmembrane helix</keyword>
<evidence type="ECO:0000256" key="2">
    <source>
        <dbReference type="ARBA" id="ARBA00010569"/>
    </source>
</evidence>
<dbReference type="GO" id="GO:0000139">
    <property type="term" value="C:Golgi membrane"/>
    <property type="evidence" value="ECO:0007669"/>
    <property type="project" value="UniProtKB-SubCell"/>
</dbReference>
<evidence type="ECO:0000256" key="9">
    <source>
        <dbReference type="ARBA" id="ARBA00023180"/>
    </source>
</evidence>
<evidence type="ECO:0000256" key="4">
    <source>
        <dbReference type="ARBA" id="ARBA00022692"/>
    </source>
</evidence>
<protein>
    <recommendedName>
        <fullName evidence="13">Heparan sulfate 2-O-sulfotransferase pipe</fullName>
    </recommendedName>
</protein>
<name>A0AAV6U9Q4_9ARAC</name>
<dbReference type="Gene3D" id="3.40.50.300">
    <property type="entry name" value="P-loop containing nucleotide triphosphate hydrolases"/>
    <property type="match status" value="1"/>
</dbReference>
<proteinExistence type="inferred from homology"/>
<dbReference type="PANTHER" id="PTHR12129:SF15">
    <property type="entry name" value="URONYL 2-SULFOTRANSFERASE"/>
    <property type="match status" value="1"/>
</dbReference>
<evidence type="ECO:0000256" key="8">
    <source>
        <dbReference type="ARBA" id="ARBA00023136"/>
    </source>
</evidence>
<evidence type="ECO:0000256" key="5">
    <source>
        <dbReference type="ARBA" id="ARBA00022968"/>
    </source>
</evidence>
<dbReference type="Pfam" id="PF03567">
    <property type="entry name" value="Sulfotransfer_2"/>
    <property type="match status" value="1"/>
</dbReference>
<dbReference type="AlphaFoldDB" id="A0AAV6U9Q4"/>
<feature type="transmembrane region" description="Helical" evidence="10">
    <location>
        <begin position="21"/>
        <end position="43"/>
    </location>
</feature>
<comment type="subcellular location">
    <subcellularLocation>
        <location evidence="1">Golgi apparatus membrane</location>
        <topology evidence="1">Single-pass type II membrane protein</topology>
    </subcellularLocation>
</comment>
<sequence length="341" mass="39686">MKYHPLLGEELLLNAPRTNKLAPRCVVLVFVAGISFYCVFSVIQVPVNEITSARLESGSTPCPCCDEVDPGRLFYNRVPKCGSTTLITLMRRMAAKNDFVHFNSKVYDRKNADQKEQRRIVMQVKNTPSPCSFDQHVFFINFTKFGESPPVFMNVIRDPVERIISSYFYRRMIARQNRTRLKPGAYWLNKKFEHCVLTPDPECTFMDGHNYSEVQLPYFCGQEPECQLLNDAGALQKAKQNIERYYAVVGTLEHMNVTLQVLEATLPRFFKGAYNVYRNLGVHRNQNPHKEQVKEEIKEILRANLSAEYELYDFVRQRLHNQYRSLVEEPPLDEQTSFLFD</sequence>
<dbReference type="InterPro" id="IPR005331">
    <property type="entry name" value="Sulfotransferase"/>
</dbReference>
<evidence type="ECO:0000256" key="10">
    <source>
        <dbReference type="SAM" id="Phobius"/>
    </source>
</evidence>
<accession>A0AAV6U9Q4</accession>
<keyword evidence="4 10" id="KW-0812">Transmembrane</keyword>
<comment type="similarity">
    <text evidence="2">Belongs to the sulfotransferase 3 family.</text>
</comment>
<organism evidence="11 12">
    <name type="scientific">Oedothorax gibbosus</name>
    <dbReference type="NCBI Taxonomy" id="931172"/>
    <lineage>
        <taxon>Eukaryota</taxon>
        <taxon>Metazoa</taxon>
        <taxon>Ecdysozoa</taxon>
        <taxon>Arthropoda</taxon>
        <taxon>Chelicerata</taxon>
        <taxon>Arachnida</taxon>
        <taxon>Araneae</taxon>
        <taxon>Araneomorphae</taxon>
        <taxon>Entelegynae</taxon>
        <taxon>Araneoidea</taxon>
        <taxon>Linyphiidae</taxon>
        <taxon>Erigoninae</taxon>
        <taxon>Oedothorax</taxon>
    </lineage>
</organism>
<evidence type="ECO:0000256" key="3">
    <source>
        <dbReference type="ARBA" id="ARBA00022679"/>
    </source>
</evidence>
<dbReference type="InterPro" id="IPR027417">
    <property type="entry name" value="P-loop_NTPase"/>
</dbReference>
<evidence type="ECO:0000256" key="7">
    <source>
        <dbReference type="ARBA" id="ARBA00023034"/>
    </source>
</evidence>